<feature type="chain" id="PRO_5024814963" evidence="2">
    <location>
        <begin position="28"/>
        <end position="1785"/>
    </location>
</feature>
<feature type="compositionally biased region" description="Polar residues" evidence="1">
    <location>
        <begin position="1588"/>
        <end position="1606"/>
    </location>
</feature>
<dbReference type="Pfam" id="PF00395">
    <property type="entry name" value="SLH"/>
    <property type="match status" value="3"/>
</dbReference>
<dbReference type="Gene3D" id="2.60.40.10">
    <property type="entry name" value="Immunoglobulins"/>
    <property type="match status" value="7"/>
</dbReference>
<dbReference type="InterPro" id="IPR001119">
    <property type="entry name" value="SLH_dom"/>
</dbReference>
<protein>
    <submittedName>
        <fullName evidence="5">Uncharacterized protein</fullName>
    </submittedName>
</protein>
<evidence type="ECO:0000256" key="2">
    <source>
        <dbReference type="SAM" id="SignalP"/>
    </source>
</evidence>
<evidence type="ECO:0000259" key="3">
    <source>
        <dbReference type="PROSITE" id="PS50022"/>
    </source>
</evidence>
<dbReference type="InterPro" id="IPR013783">
    <property type="entry name" value="Ig-like_fold"/>
</dbReference>
<dbReference type="PANTHER" id="PTHR43308">
    <property type="entry name" value="OUTER MEMBRANE PROTEIN ALPHA-RELATED"/>
    <property type="match status" value="1"/>
</dbReference>
<accession>A0A650ENL2</accession>
<dbReference type="Pfam" id="PF16640">
    <property type="entry name" value="Big_3_5"/>
    <property type="match status" value="1"/>
</dbReference>
<dbReference type="PROSITE" id="PS50022">
    <property type="entry name" value="FA58C_3"/>
    <property type="match status" value="4"/>
</dbReference>
<name>A0A650ENL2_9FIRM</name>
<feature type="region of interest" description="Disordered" evidence="1">
    <location>
        <begin position="884"/>
        <end position="903"/>
    </location>
</feature>
<dbReference type="Pfam" id="PF17957">
    <property type="entry name" value="Big_7"/>
    <property type="match status" value="6"/>
</dbReference>
<feature type="compositionally biased region" description="Gly residues" evidence="1">
    <location>
        <begin position="1567"/>
        <end position="1586"/>
    </location>
</feature>
<feature type="domain" description="F5/8 type C" evidence="3">
    <location>
        <begin position="430"/>
        <end position="588"/>
    </location>
</feature>
<dbReference type="Pfam" id="PF00754">
    <property type="entry name" value="F5_F8_type_C"/>
    <property type="match status" value="1"/>
</dbReference>
<feature type="domain" description="SLH" evidence="4">
    <location>
        <begin position="1729"/>
        <end position="1785"/>
    </location>
</feature>
<evidence type="ECO:0000313" key="5">
    <source>
        <dbReference type="EMBL" id="QGT51253.1"/>
    </source>
</evidence>
<evidence type="ECO:0000256" key="1">
    <source>
        <dbReference type="SAM" id="MobiDB-lite"/>
    </source>
</evidence>
<gene>
    <name evidence="5" type="ORF">Firmicute1046_3290</name>
</gene>
<dbReference type="Gene3D" id="2.60.120.260">
    <property type="entry name" value="Galactose-binding domain-like"/>
    <property type="match status" value="5"/>
</dbReference>
<dbReference type="InterPro" id="IPR051465">
    <property type="entry name" value="Cell_Envelope_Struct_Comp"/>
</dbReference>
<feature type="compositionally biased region" description="Low complexity" evidence="1">
    <location>
        <begin position="886"/>
        <end position="898"/>
    </location>
</feature>
<dbReference type="PROSITE" id="PS51272">
    <property type="entry name" value="SLH"/>
    <property type="match status" value="3"/>
</dbReference>
<feature type="domain" description="F5/8 type C" evidence="3">
    <location>
        <begin position="195"/>
        <end position="338"/>
    </location>
</feature>
<reference evidence="5" key="1">
    <citation type="journal article" date="2020" name="J. ISSAAS">
        <title>Lactobacilli and other gastrointestinal microbiota of Peromyscus leucopus, reservoir host for agents of Lyme disease and other zoonoses in North America.</title>
        <authorList>
            <person name="Milovic A."/>
            <person name="Bassam K."/>
            <person name="Shao H."/>
            <person name="Chatzistamou I."/>
            <person name="Tufts D.M."/>
            <person name="Diuk-Wasser M."/>
            <person name="Barbour A.G."/>
        </authorList>
    </citation>
    <scope>NUCLEOTIDE SEQUENCE</scope>
    <source>
        <strain evidence="5">LL40</strain>
    </source>
</reference>
<organism evidence="5">
    <name type="scientific">uncultured Bacillota bacterium</name>
    <dbReference type="NCBI Taxonomy" id="344338"/>
    <lineage>
        <taxon>Bacteria</taxon>
        <taxon>Bacillati</taxon>
        <taxon>Bacillota</taxon>
        <taxon>environmental samples</taxon>
    </lineage>
</organism>
<dbReference type="InterPro" id="IPR000421">
    <property type="entry name" value="FA58C"/>
</dbReference>
<feature type="signal peptide" evidence="2">
    <location>
        <begin position="1"/>
        <end position="27"/>
    </location>
</feature>
<sequence>MRNLKRILSGFLAAAVAASTIVLPAFAEDSGTVENVALNAAVTSSQADSSNSSGASLTDGVTNKTSGTDKWFVSKNKTMDAWADLKLQKQSKISSVKVYGGYNDTNASSKDKVTDFEIWYSSKEDADTAALTDYTLAKTVTSAPLGLVEVTLDAEVTAWHVKIVSKVENNRVEEGITSDGIRIREIEVFGTAAGDSEPEPVVENVALNKTATVSAKTSGAAEALTDGVKDQTTGDNVWVASASQAAAGAYADIDLGLADVTRVVIHHGMNSGSDRLTDFTIQYLGESASEYQTLKTVTGANENPYTVTLDNEVRASHIRIVSNSATMFRLREIEVYGIKVSSGLPEPQEPEVTVETVTGAVAGTDVTLCANVAANGNTISKVEFYNGAVLLGEGTENGGKYEYVLQGAAGSYNITAKVTYDVDKTVTSAAMIFTAGYENLGTNVALGKTGSASYHSSANGDAAILTDGTKDKTTGKDVLFVDQNKTKDVKIDIDLANQCDVDKIILYHGMSTPRTQTLHSFDLQYSAKTGTVTEADYVTLKTVTGATVNPWVIALDTPVRAGHIRLVSNMDNNSSNMFRLLEIEVYGTEILPPPTVELDDIDDIVVGGSVTLSALVNDNGNAVSKVEFFDGTTRLGDGTLTGGKYTYTFSGAAEGSHSITAVVTYDADKTVTSEAKTFTVQAPPEPDAPSVTVDALPDIAEGDTVTLSASVDDNGNTITKVEFFNNSTELIGVAAQNGGKYTFAWTNPLTGTHRITARVTYGAEKTVNSASVSFTVKAKPTVAIDAVGGVTAGDTVTLSAAVGDNGNAISKVEFFDGTVLLGEGAFNNGKYSYTLSNVTEGSHSITAVVTYDASKTVTSAAVTFTAASKPVEPEGANVGLNAAVTSSQSDSGNSSGASLTDGVTNKTSGTDKWFVDKNKTMNAWADLKLVQRSKVNFVKVYSGYSDTNANSKDKLTNFEVWYSDKEDANATALTDYTLIKTVSDAPLGLVSVPLDEEITAWHIKIVSKVENNRADAQNSDGIRVREIEVYGTVIAEPQLPAPEVTADSVSDVTAGANVTLRASVNDNGNTIERVEFLDNGILLGAGALNNGKYEYTLSGVEEGSHSITVRVIYHTDRTVTSEAVSFIAAPNADALFGITIESPTSAEVLQPNAMVTVRATVTDAGQKLRQVNFYINDRKIGSFEPNGNGVYSAEAKIEPGVNAVIVEAVAEDGTIQKKSLTKTVAYPKIIYDNSFIATASKNGSDSGSNPGAVIDNAFASDVGANKWYINGNDVSGSYLTIELPDEYRLNKLVMYSGYVTRDPAAVNIESNKPNNTAEIPFLYQFEYERSDGSFALIPGTRVEKTFGGLTEADKIVTFEFAEIQTKKIKFVSLPGNYAYRLREVELYGYVPNHVPTVTLGEIPNGGLMMADADLTLTAQIEDKENDIQSVNLYVDGARTEAVFTQADSKYTVVLTGGSLSVGTHTLQIKAIDGFMAEGASNIVTVTVSGEQEILDVLNGSTRANIAENLEFVAEQLKLDLNALHALSQSKKEIVYLALLNENFTAAARLQKFLDDTIRGLGSSSMPSGGGTSSGGGGGSAGTGRGGTVNTETTVPPSTDGNPSGSVFTDLQETPWAEKAILTLAEQGVINGVGDNRFAPAEQVTRGQFAKILIGALQLRQEGAQADFTDISPEDEFYPFIASAQKLGIVSGLGDGSFGVNDVITREDLGVMLVRAATVIGVEFSSQAEEISFADADTIADYAREAVACLQRAGIMNGVGGGRFAPRESANRAMAAKVIYELMNLR</sequence>
<feature type="region of interest" description="Disordered" evidence="1">
    <location>
        <begin position="1563"/>
        <end position="1606"/>
    </location>
</feature>
<evidence type="ECO:0000259" key="4">
    <source>
        <dbReference type="PROSITE" id="PS51272"/>
    </source>
</evidence>
<proteinExistence type="predicted"/>
<feature type="domain" description="SLH" evidence="4">
    <location>
        <begin position="1603"/>
        <end position="1666"/>
    </location>
</feature>
<keyword evidence="2" id="KW-0732">Signal</keyword>
<dbReference type="SUPFAM" id="SSF49785">
    <property type="entry name" value="Galactose-binding domain-like"/>
    <property type="match status" value="5"/>
</dbReference>
<dbReference type="InterPro" id="IPR008979">
    <property type="entry name" value="Galactose-bd-like_sf"/>
</dbReference>
<feature type="domain" description="F5/8 type C" evidence="3">
    <location>
        <begin position="866"/>
        <end position="1032"/>
    </location>
</feature>
<feature type="domain" description="SLH" evidence="4">
    <location>
        <begin position="1667"/>
        <end position="1726"/>
    </location>
</feature>
<dbReference type="PANTHER" id="PTHR43308:SF5">
    <property type="entry name" value="S-LAYER PROTEIN _ PEPTIDOGLYCAN ENDO-BETA-N-ACETYLGLUCOSAMINIDASE"/>
    <property type="match status" value="1"/>
</dbReference>
<feature type="domain" description="F5/8 type C" evidence="3">
    <location>
        <begin position="25"/>
        <end position="191"/>
    </location>
</feature>
<dbReference type="EMBL" id="MN577573">
    <property type="protein sequence ID" value="QGT51253.1"/>
    <property type="molecule type" value="Genomic_DNA"/>
</dbReference>
<dbReference type="InterPro" id="IPR032109">
    <property type="entry name" value="Big_3_5"/>
</dbReference>